<keyword evidence="1" id="KW-0472">Membrane</keyword>
<dbReference type="Gene3D" id="1.25.10.10">
    <property type="entry name" value="Leucine-rich Repeat Variant"/>
    <property type="match status" value="1"/>
</dbReference>
<name>A0A1E3L3G8_9BACL</name>
<dbReference type="RefSeq" id="WP_069327763.1">
    <property type="nucleotide sequence ID" value="NZ_MDER01000039.1"/>
</dbReference>
<dbReference type="EMBL" id="MDER01000039">
    <property type="protein sequence ID" value="ODP28362.1"/>
    <property type="molecule type" value="Genomic_DNA"/>
</dbReference>
<reference evidence="2 3" key="1">
    <citation type="submission" date="2016-08" db="EMBL/GenBank/DDBJ databases">
        <title>Genome sequencing of Paenibacillus sp. TI45-13ar, isolated from Korean traditional nuruk.</title>
        <authorList>
            <person name="Kim S.-J."/>
        </authorList>
    </citation>
    <scope>NUCLEOTIDE SEQUENCE [LARGE SCALE GENOMIC DNA]</scope>
    <source>
        <strain evidence="2 3">TI45-13ar</strain>
    </source>
</reference>
<keyword evidence="1" id="KW-0812">Transmembrane</keyword>
<feature type="transmembrane region" description="Helical" evidence="1">
    <location>
        <begin position="6"/>
        <end position="30"/>
    </location>
</feature>
<protein>
    <submittedName>
        <fullName evidence="2">Uncharacterized protein</fullName>
    </submittedName>
</protein>
<keyword evidence="3" id="KW-1185">Reference proteome</keyword>
<keyword evidence="1" id="KW-1133">Transmembrane helix</keyword>
<dbReference type="InterPro" id="IPR016024">
    <property type="entry name" value="ARM-type_fold"/>
</dbReference>
<dbReference type="STRING" id="1886670.PTI45_02352"/>
<evidence type="ECO:0000313" key="3">
    <source>
        <dbReference type="Proteomes" id="UP000094578"/>
    </source>
</evidence>
<dbReference type="SUPFAM" id="SSF48371">
    <property type="entry name" value="ARM repeat"/>
    <property type="match status" value="1"/>
</dbReference>
<dbReference type="Proteomes" id="UP000094578">
    <property type="component" value="Unassembled WGS sequence"/>
</dbReference>
<dbReference type="InterPro" id="IPR011989">
    <property type="entry name" value="ARM-like"/>
</dbReference>
<accession>A0A1E3L3G8</accession>
<proteinExistence type="predicted"/>
<comment type="caution">
    <text evidence="2">The sequence shown here is derived from an EMBL/GenBank/DDBJ whole genome shotgun (WGS) entry which is preliminary data.</text>
</comment>
<evidence type="ECO:0000256" key="1">
    <source>
        <dbReference type="SAM" id="Phobius"/>
    </source>
</evidence>
<gene>
    <name evidence="2" type="ORF">PTI45_02352</name>
</gene>
<evidence type="ECO:0000313" key="2">
    <source>
        <dbReference type="EMBL" id="ODP28362.1"/>
    </source>
</evidence>
<sequence>MSIEEILIIIWWATVGVITLIVVLLLYLMFRKYQRNRRLQAIAKVTEQLAKADSPLNQYISTGERSRKMLAKSKIEQKAIEEMLIHRLSLSRAKSEQERIMELSEYYFADMYAAELCSSRWSHRINALLYIEQFQMTRLKSDLLVALKRKNCTGDERFLILRILATFQASEIMDELEPAAIQYSEIQLLQLVLLIRGELLDRLLLQFDKYSPKLRYTIIDSLRINNIRTQDVLQLLEQLIYVNDKEMRIRAMKALANFGYMSPEAADRMEQELAEQQLVSWQERLMRVKVINSTRDERFLPYLEQMVSDDAYEVRLQSAQALLRYRQGAAILEQMATDHPDRFAREMAQEILERRNYERNVG</sequence>
<dbReference type="AlphaFoldDB" id="A0A1E3L3G8"/>
<organism evidence="2 3">
    <name type="scientific">Paenibacillus nuruki</name>
    <dbReference type="NCBI Taxonomy" id="1886670"/>
    <lineage>
        <taxon>Bacteria</taxon>
        <taxon>Bacillati</taxon>
        <taxon>Bacillota</taxon>
        <taxon>Bacilli</taxon>
        <taxon>Bacillales</taxon>
        <taxon>Paenibacillaceae</taxon>
        <taxon>Paenibacillus</taxon>
    </lineage>
</organism>